<dbReference type="Proteomes" id="UP000037288">
    <property type="component" value="Unassembled WGS sequence"/>
</dbReference>
<dbReference type="RefSeq" id="WP_241833026.1">
    <property type="nucleotide sequence ID" value="NZ_LFXA01000002.1"/>
</dbReference>
<evidence type="ECO:0000313" key="2">
    <source>
        <dbReference type="EMBL" id="KNB53291.1"/>
    </source>
</evidence>
<accession>A0A0K9XJP9</accession>
<organism evidence="2 3">
    <name type="scientific">Streptomyces caatingaensis</name>
    <dbReference type="NCBI Taxonomy" id="1678637"/>
    <lineage>
        <taxon>Bacteria</taxon>
        <taxon>Bacillati</taxon>
        <taxon>Actinomycetota</taxon>
        <taxon>Actinomycetes</taxon>
        <taxon>Kitasatosporales</taxon>
        <taxon>Streptomycetaceae</taxon>
        <taxon>Streptomyces</taxon>
    </lineage>
</organism>
<evidence type="ECO:0000256" key="1">
    <source>
        <dbReference type="SAM" id="MobiDB-lite"/>
    </source>
</evidence>
<comment type="caution">
    <text evidence="2">The sequence shown here is derived from an EMBL/GenBank/DDBJ whole genome shotgun (WGS) entry which is preliminary data.</text>
</comment>
<dbReference type="EMBL" id="LFXA01000002">
    <property type="protein sequence ID" value="KNB53291.1"/>
    <property type="molecule type" value="Genomic_DNA"/>
</dbReference>
<sequence length="174" mass="20376">MCEVEYRSSGVPLEEYELTRRDHSRQKQGEEISEWARRQVEEDDAQCRADPARAERRHQAFENVAKLMQSFKKADHEIMRWRVRLYCGHIIETEAHYTYTDPLSAGSYGRRCSECGEDRQTIVAFEPIGLRGEPPEATEPLPPPPKKKLTRAELERRVKTLEKENERLRAKFSS</sequence>
<reference evidence="3" key="1">
    <citation type="submission" date="2015-07" db="EMBL/GenBank/DDBJ databases">
        <title>Draft genome sequence of Streptomyces sp. CMAA 1322, a bacterium isolated from Caatinga biome, from dry forest semiarid of Brazil.</title>
        <authorList>
            <person name="Santos S.N."/>
            <person name="Gacesa R."/>
            <person name="Taketani R.G."/>
            <person name="Long P.F."/>
            <person name="Melo I.S."/>
        </authorList>
    </citation>
    <scope>NUCLEOTIDE SEQUENCE [LARGE SCALE GENOMIC DNA]</scope>
    <source>
        <strain evidence="3">CMAA 1322</strain>
    </source>
</reference>
<keyword evidence="3" id="KW-1185">Reference proteome</keyword>
<proteinExistence type="predicted"/>
<dbReference type="PATRIC" id="fig|1678637.3.peg.182"/>
<name>A0A0K9XJP9_9ACTN</name>
<feature type="region of interest" description="Disordered" evidence="1">
    <location>
        <begin position="129"/>
        <end position="153"/>
    </location>
</feature>
<evidence type="ECO:0000313" key="3">
    <source>
        <dbReference type="Proteomes" id="UP000037288"/>
    </source>
</evidence>
<protein>
    <submittedName>
        <fullName evidence="2">Uncharacterized protein</fullName>
    </submittedName>
</protein>
<dbReference type="AlphaFoldDB" id="A0A0K9XJP9"/>
<gene>
    <name evidence="2" type="ORF">AC230_00870</name>
</gene>